<keyword evidence="3" id="KW-1185">Reference proteome</keyword>
<organism evidence="3 4">
    <name type="scientific">Erinaceus europaeus</name>
    <name type="common">Western European hedgehog</name>
    <dbReference type="NCBI Taxonomy" id="9365"/>
    <lineage>
        <taxon>Eukaryota</taxon>
        <taxon>Metazoa</taxon>
        <taxon>Chordata</taxon>
        <taxon>Craniata</taxon>
        <taxon>Vertebrata</taxon>
        <taxon>Euteleostomi</taxon>
        <taxon>Mammalia</taxon>
        <taxon>Eutheria</taxon>
        <taxon>Laurasiatheria</taxon>
        <taxon>Eulipotyphla</taxon>
        <taxon>Erinaceidae</taxon>
        <taxon>Erinaceinae</taxon>
        <taxon>Erinaceus</taxon>
    </lineage>
</organism>
<keyword evidence="1" id="KW-0175">Coiled coil</keyword>
<dbReference type="Proteomes" id="UP001652624">
    <property type="component" value="Chromosome 23"/>
</dbReference>
<sequence>MKKNAYEDQATEKGSGMVFLQRVISVFRRYQHSSKVKEERVHSSSRMAAPQSKTDVSGFNNGLRDRMQKRRAANCERLRTVWLDTKYMGTGSPATQSNILDTNQKLQDEIATLKRDMETMKHENLMLKQDMEIMQNENLMLKRDMETMRHENLMLKEDVERMQYKNLMLKQIMDRRERRDKIGVSAIIPQTERQKTSLKEVREELLRNDAGPSATLRKILDTNQKLNSENSTLQRDIGTFQNELFILKEDINRRLRKMNATIKCMEHQPTSVREVTEELPTNDSGCCEKTRNIFQEIQEQEDEIATVKQVLDVVKHHYKMRMQMLTKKDRYIM</sequence>
<evidence type="ECO:0000256" key="2">
    <source>
        <dbReference type="SAM" id="MobiDB-lite"/>
    </source>
</evidence>
<evidence type="ECO:0000313" key="3">
    <source>
        <dbReference type="Proteomes" id="UP001652624"/>
    </source>
</evidence>
<name>A0ABM3WNN2_ERIEU</name>
<feature type="region of interest" description="Disordered" evidence="2">
    <location>
        <begin position="41"/>
        <end position="61"/>
    </location>
</feature>
<gene>
    <name evidence="4" type="primary">LOC107523598</name>
</gene>
<dbReference type="RefSeq" id="XP_060038175.1">
    <property type="nucleotide sequence ID" value="XM_060182192.1"/>
</dbReference>
<feature type="compositionally biased region" description="Polar residues" evidence="2">
    <location>
        <begin position="51"/>
        <end position="60"/>
    </location>
</feature>
<dbReference type="GeneID" id="107523598"/>
<accession>A0ABM3WNN2</accession>
<feature type="coiled-coil region" evidence="1">
    <location>
        <begin position="96"/>
        <end position="151"/>
    </location>
</feature>
<proteinExistence type="predicted"/>
<evidence type="ECO:0000256" key="1">
    <source>
        <dbReference type="SAM" id="Coils"/>
    </source>
</evidence>
<protein>
    <submittedName>
        <fullName evidence="4">Ankyrin repeat domain-containing protein 26-like</fullName>
    </submittedName>
</protein>
<evidence type="ECO:0000313" key="4">
    <source>
        <dbReference type="RefSeq" id="XP_060038175.1"/>
    </source>
</evidence>
<reference evidence="4" key="1">
    <citation type="submission" date="2025-08" db="UniProtKB">
        <authorList>
            <consortium name="RefSeq"/>
        </authorList>
    </citation>
    <scope>IDENTIFICATION</scope>
</reference>
<feature type="coiled-coil region" evidence="1">
    <location>
        <begin position="188"/>
        <end position="268"/>
    </location>
</feature>